<feature type="transmembrane region" description="Helical" evidence="1">
    <location>
        <begin position="70"/>
        <end position="92"/>
    </location>
</feature>
<evidence type="ECO:0000313" key="2">
    <source>
        <dbReference type="EMBL" id="PFH46523.1"/>
    </source>
</evidence>
<dbReference type="Proteomes" id="UP000242287">
    <property type="component" value="Unassembled WGS sequence"/>
</dbReference>
<evidence type="ECO:0000256" key="1">
    <source>
        <dbReference type="SAM" id="Phobius"/>
    </source>
</evidence>
<proteinExistence type="predicted"/>
<protein>
    <submittedName>
        <fullName evidence="2">Uncharacterized protein</fullName>
    </submittedName>
</protein>
<keyword evidence="3" id="KW-1185">Reference proteome</keyword>
<reference evidence="2 3" key="1">
    <citation type="submission" date="2014-02" db="EMBL/GenBank/DDBJ databases">
        <title>Transposable element dynamics among asymbiotic and ectomycorrhizal Amanita fungi.</title>
        <authorList>
            <consortium name="DOE Joint Genome Institute"/>
            <person name="Hess J."/>
            <person name="Skrede I."/>
            <person name="Wolfe B."/>
            <person name="LaButti K."/>
            <person name="Ohm R.A."/>
            <person name="Grigoriev I.V."/>
            <person name="Pringle A."/>
        </authorList>
    </citation>
    <scope>NUCLEOTIDE SEQUENCE [LARGE SCALE GENOMIC DNA]</scope>
    <source>
        <strain evidence="2 3">SKay4041</strain>
    </source>
</reference>
<dbReference type="EMBL" id="KZ302182">
    <property type="protein sequence ID" value="PFH46523.1"/>
    <property type="molecule type" value="Genomic_DNA"/>
</dbReference>
<dbReference type="AlphaFoldDB" id="A0A2A9NFV1"/>
<keyword evidence="1" id="KW-1133">Transmembrane helix</keyword>
<sequence length="104" mass="11936">MARLRVSGADGLAVEEYIEQARQRRLRRFYVRQLTDILSTASSGTSGRFPDSVLEVAPFLREYPYSLSRLTAFLESVISVITFFLYGLYTMWVSNHDLSLNSFN</sequence>
<gene>
    <name evidence="2" type="ORF">AMATHDRAFT_69631</name>
</gene>
<name>A0A2A9NFV1_9AGAR</name>
<keyword evidence="1" id="KW-0472">Membrane</keyword>
<keyword evidence="1" id="KW-0812">Transmembrane</keyword>
<evidence type="ECO:0000313" key="3">
    <source>
        <dbReference type="Proteomes" id="UP000242287"/>
    </source>
</evidence>
<organism evidence="2 3">
    <name type="scientific">Amanita thiersii Skay4041</name>
    <dbReference type="NCBI Taxonomy" id="703135"/>
    <lineage>
        <taxon>Eukaryota</taxon>
        <taxon>Fungi</taxon>
        <taxon>Dikarya</taxon>
        <taxon>Basidiomycota</taxon>
        <taxon>Agaricomycotina</taxon>
        <taxon>Agaricomycetes</taxon>
        <taxon>Agaricomycetidae</taxon>
        <taxon>Agaricales</taxon>
        <taxon>Pluteineae</taxon>
        <taxon>Amanitaceae</taxon>
        <taxon>Amanita</taxon>
    </lineage>
</organism>
<accession>A0A2A9NFV1</accession>